<dbReference type="InterPro" id="IPR052337">
    <property type="entry name" value="SAT4-like"/>
</dbReference>
<dbReference type="GeneID" id="87818571"/>
<keyword evidence="2 7" id="KW-0812">Transmembrane</keyword>
<feature type="transmembrane region" description="Helical" evidence="7">
    <location>
        <begin position="174"/>
        <end position="197"/>
    </location>
</feature>
<dbReference type="Pfam" id="PF20684">
    <property type="entry name" value="Fung_rhodopsin"/>
    <property type="match status" value="1"/>
</dbReference>
<feature type="region of interest" description="Disordered" evidence="6">
    <location>
        <begin position="291"/>
        <end position="363"/>
    </location>
</feature>
<sequence>MASDARPGVDLNESLGPEYAAVIITTCSIAVITLLLRFYTRLFILRTLFPDDYCIIGGMIGTIGMGICYGITIIHGFGHHIEAITPEDLQMQAKASIGGLVFFHWSHAFVKSSILLQNLRLCVTTLEKRICYGALAVIIAEGFVWILLTFVSCTPFQAMWSPHLAKVSCINQTASYYSCAALIILADCFIIAFPAFLLRDSMLPRSQKWAVGAILALGGGACLVSILRMVYIYRSTNSTDSTWDKIPNSILGITEVNMGIILSSLATLRPLIKRIRPSLWAISNVPSTASCTHHNPTLQRRPRPANGDDSVLGRYSNNDGEDGSTTEKGCTCADGGRTDGAAPAELEKTEPEIIPPRSNNIVG</sequence>
<evidence type="ECO:0000256" key="1">
    <source>
        <dbReference type="ARBA" id="ARBA00004141"/>
    </source>
</evidence>
<proteinExistence type="inferred from homology"/>
<evidence type="ECO:0000256" key="7">
    <source>
        <dbReference type="SAM" id="Phobius"/>
    </source>
</evidence>
<feature type="transmembrane region" description="Helical" evidence="7">
    <location>
        <begin position="130"/>
        <end position="151"/>
    </location>
</feature>
<reference evidence="9" key="1">
    <citation type="journal article" date="2023" name="Mol. Phylogenet. Evol.">
        <title>Genome-scale phylogeny and comparative genomics of the fungal order Sordariales.</title>
        <authorList>
            <person name="Hensen N."/>
            <person name="Bonometti L."/>
            <person name="Westerberg I."/>
            <person name="Brannstrom I.O."/>
            <person name="Guillou S."/>
            <person name="Cros-Aarteil S."/>
            <person name="Calhoun S."/>
            <person name="Haridas S."/>
            <person name="Kuo A."/>
            <person name="Mondo S."/>
            <person name="Pangilinan J."/>
            <person name="Riley R."/>
            <person name="LaButti K."/>
            <person name="Andreopoulos B."/>
            <person name="Lipzen A."/>
            <person name="Chen C."/>
            <person name="Yan M."/>
            <person name="Daum C."/>
            <person name="Ng V."/>
            <person name="Clum A."/>
            <person name="Steindorff A."/>
            <person name="Ohm R.A."/>
            <person name="Martin F."/>
            <person name="Silar P."/>
            <person name="Natvig D.O."/>
            <person name="Lalanne C."/>
            <person name="Gautier V."/>
            <person name="Ament-Velasquez S.L."/>
            <person name="Kruys A."/>
            <person name="Hutchinson M.I."/>
            <person name="Powell A.J."/>
            <person name="Barry K."/>
            <person name="Miller A.N."/>
            <person name="Grigoriev I.V."/>
            <person name="Debuchy R."/>
            <person name="Gladieux P."/>
            <person name="Hiltunen Thoren M."/>
            <person name="Johannesson H."/>
        </authorList>
    </citation>
    <scope>NUCLEOTIDE SEQUENCE</scope>
    <source>
        <strain evidence="9">CBS 141.50</strain>
    </source>
</reference>
<accession>A0AAN6UWE3</accession>
<dbReference type="PANTHER" id="PTHR33048">
    <property type="entry name" value="PTH11-LIKE INTEGRAL MEMBRANE PROTEIN (AFU_ORTHOLOGUE AFUA_5G11245)"/>
    <property type="match status" value="1"/>
</dbReference>
<evidence type="ECO:0000256" key="4">
    <source>
        <dbReference type="ARBA" id="ARBA00023136"/>
    </source>
</evidence>
<evidence type="ECO:0000256" key="2">
    <source>
        <dbReference type="ARBA" id="ARBA00022692"/>
    </source>
</evidence>
<reference evidence="9" key="2">
    <citation type="submission" date="2023-05" db="EMBL/GenBank/DDBJ databases">
        <authorList>
            <consortium name="Lawrence Berkeley National Laboratory"/>
            <person name="Steindorff A."/>
            <person name="Hensen N."/>
            <person name="Bonometti L."/>
            <person name="Westerberg I."/>
            <person name="Brannstrom I.O."/>
            <person name="Guillou S."/>
            <person name="Cros-Aarteil S."/>
            <person name="Calhoun S."/>
            <person name="Haridas S."/>
            <person name="Kuo A."/>
            <person name="Mondo S."/>
            <person name="Pangilinan J."/>
            <person name="Riley R."/>
            <person name="Labutti K."/>
            <person name="Andreopoulos B."/>
            <person name="Lipzen A."/>
            <person name="Chen C."/>
            <person name="Yanf M."/>
            <person name="Daum C."/>
            <person name="Ng V."/>
            <person name="Clum A."/>
            <person name="Ohm R."/>
            <person name="Martin F."/>
            <person name="Silar P."/>
            <person name="Natvig D."/>
            <person name="Lalanne C."/>
            <person name="Gautier V."/>
            <person name="Ament-Velasquez S.L."/>
            <person name="Kruys A."/>
            <person name="Hutchinson M.I."/>
            <person name="Powell A.J."/>
            <person name="Barry K."/>
            <person name="Miller A.N."/>
            <person name="Grigoriev I.V."/>
            <person name="Debuchy R."/>
            <person name="Gladieux P."/>
            <person name="Thoren M.H."/>
            <person name="Johannesson H."/>
        </authorList>
    </citation>
    <scope>NUCLEOTIDE SEQUENCE</scope>
    <source>
        <strain evidence="9">CBS 141.50</strain>
    </source>
</reference>
<comment type="caution">
    <text evidence="9">The sequence shown here is derived from an EMBL/GenBank/DDBJ whole genome shotgun (WGS) entry which is preliminary data.</text>
</comment>
<evidence type="ECO:0000313" key="9">
    <source>
        <dbReference type="EMBL" id="KAK4140463.1"/>
    </source>
</evidence>
<dbReference type="AlphaFoldDB" id="A0AAN6UWE3"/>
<evidence type="ECO:0000313" key="10">
    <source>
        <dbReference type="Proteomes" id="UP001302676"/>
    </source>
</evidence>
<keyword evidence="10" id="KW-1185">Reference proteome</keyword>
<dbReference type="InterPro" id="IPR049326">
    <property type="entry name" value="Rhodopsin_dom_fungi"/>
</dbReference>
<feature type="domain" description="Rhodopsin" evidence="8">
    <location>
        <begin position="36"/>
        <end position="274"/>
    </location>
</feature>
<organism evidence="9 10">
    <name type="scientific">Dichotomopilus funicola</name>
    <dbReference type="NCBI Taxonomy" id="1934379"/>
    <lineage>
        <taxon>Eukaryota</taxon>
        <taxon>Fungi</taxon>
        <taxon>Dikarya</taxon>
        <taxon>Ascomycota</taxon>
        <taxon>Pezizomycotina</taxon>
        <taxon>Sordariomycetes</taxon>
        <taxon>Sordariomycetidae</taxon>
        <taxon>Sordariales</taxon>
        <taxon>Chaetomiaceae</taxon>
        <taxon>Dichotomopilus</taxon>
    </lineage>
</organism>
<dbReference type="EMBL" id="MU853631">
    <property type="protein sequence ID" value="KAK4140463.1"/>
    <property type="molecule type" value="Genomic_DNA"/>
</dbReference>
<feature type="transmembrane region" description="Helical" evidence="7">
    <location>
        <begin position="250"/>
        <end position="268"/>
    </location>
</feature>
<protein>
    <recommendedName>
        <fullName evidence="8">Rhodopsin domain-containing protein</fullName>
    </recommendedName>
</protein>
<feature type="transmembrane region" description="Helical" evidence="7">
    <location>
        <begin position="52"/>
        <end position="77"/>
    </location>
</feature>
<feature type="transmembrane region" description="Helical" evidence="7">
    <location>
        <begin position="89"/>
        <end position="110"/>
    </location>
</feature>
<evidence type="ECO:0000256" key="3">
    <source>
        <dbReference type="ARBA" id="ARBA00022989"/>
    </source>
</evidence>
<dbReference type="Proteomes" id="UP001302676">
    <property type="component" value="Unassembled WGS sequence"/>
</dbReference>
<feature type="transmembrane region" description="Helical" evidence="7">
    <location>
        <begin position="20"/>
        <end position="40"/>
    </location>
</feature>
<dbReference type="PANTHER" id="PTHR33048:SF47">
    <property type="entry name" value="INTEGRAL MEMBRANE PROTEIN-RELATED"/>
    <property type="match status" value="1"/>
</dbReference>
<comment type="subcellular location">
    <subcellularLocation>
        <location evidence="1">Membrane</location>
        <topology evidence="1">Multi-pass membrane protein</topology>
    </subcellularLocation>
</comment>
<evidence type="ECO:0000259" key="8">
    <source>
        <dbReference type="Pfam" id="PF20684"/>
    </source>
</evidence>
<feature type="transmembrane region" description="Helical" evidence="7">
    <location>
        <begin position="209"/>
        <end position="230"/>
    </location>
</feature>
<evidence type="ECO:0000256" key="6">
    <source>
        <dbReference type="SAM" id="MobiDB-lite"/>
    </source>
</evidence>
<comment type="similarity">
    <text evidence="5">Belongs to the SAT4 family.</text>
</comment>
<evidence type="ECO:0000256" key="5">
    <source>
        <dbReference type="ARBA" id="ARBA00038359"/>
    </source>
</evidence>
<name>A0AAN6UWE3_9PEZI</name>
<keyword evidence="3 7" id="KW-1133">Transmembrane helix</keyword>
<keyword evidence="4 7" id="KW-0472">Membrane</keyword>
<dbReference type="GO" id="GO:0016020">
    <property type="term" value="C:membrane"/>
    <property type="evidence" value="ECO:0007669"/>
    <property type="project" value="UniProtKB-SubCell"/>
</dbReference>
<dbReference type="RefSeq" id="XP_062633834.1">
    <property type="nucleotide sequence ID" value="XM_062781958.1"/>
</dbReference>
<gene>
    <name evidence="9" type="ORF">C8A04DRAFT_32047</name>
</gene>